<dbReference type="Pfam" id="PF01218">
    <property type="entry name" value="Coprogen_oxidas"/>
    <property type="match status" value="1"/>
</dbReference>
<dbReference type="GO" id="GO:0006782">
    <property type="term" value="P:protoporphyrinogen IX biosynthetic process"/>
    <property type="evidence" value="ECO:0007669"/>
    <property type="project" value="UniProtKB-UniPathway"/>
</dbReference>
<dbReference type="UniPathway" id="UPA00251">
    <property type="reaction ID" value="UER00322"/>
</dbReference>
<evidence type="ECO:0000256" key="2">
    <source>
        <dbReference type="ARBA" id="ARBA00010644"/>
    </source>
</evidence>
<dbReference type="InterPro" id="IPR018375">
    <property type="entry name" value="Coprogen_oxidase_CS"/>
</dbReference>
<keyword evidence="6" id="KW-0627">Porphyrin biosynthesis</keyword>
<sequence>MSKLNYSCRMGHSLRVVSGFRPIKPSGCEKMLSTRPNLATPSPPKNTNGGNSNMRAISLIGGVSLLVGGRLFLGDTLAESVEDFKQSFLQASGFGFSLKTLELSKDAEVTVSPMYHDMEAYIKSLQLRITSAIEDLEKRTQPRSLLSSSSPPAKFIHDHWLRQNDGGEGITCVISDGNVIEKGGVNVSVVHGMLPPNAVQQMRANHSALSSVGPGVSLPYSVCGLSLVLHAKNPKAPTAHMNVRYFETYDPKDPSKPLASWFGGGLDLTPSYLYEEDAEHFHGVVKNACEGHGKDIYPSYKTWCDEYFFLPHRGEARGVGGIFFDDLDEKSAKAKSNGVQPTKEEIFDFVKSVGDSFVPAYVPILEKRWKLPYTPEQWRWQQIRRGRYAEFNLVIDRGTKFGLMTPGARIESILMTIPLTARWEYCSELGEQGTEEGRLMEVLREPREWLKAEESN</sequence>
<dbReference type="EMBL" id="LN483157">
    <property type="protein sequence ID" value="CED84228.1"/>
    <property type="molecule type" value="Genomic_DNA"/>
</dbReference>
<evidence type="ECO:0000256" key="4">
    <source>
        <dbReference type="ARBA" id="ARBA00012869"/>
    </source>
</evidence>
<evidence type="ECO:0000256" key="3">
    <source>
        <dbReference type="ARBA" id="ARBA00011738"/>
    </source>
</evidence>
<feature type="region of interest" description="Disordered" evidence="7">
    <location>
        <begin position="31"/>
        <end position="51"/>
    </location>
</feature>
<dbReference type="EC" id="1.3.3.3" evidence="4"/>
<evidence type="ECO:0000256" key="7">
    <source>
        <dbReference type="SAM" id="MobiDB-lite"/>
    </source>
</evidence>
<name>A0A0F7SW30_PHARH</name>
<dbReference type="InterPro" id="IPR001260">
    <property type="entry name" value="Coprogen_oxidase_aer"/>
</dbReference>
<dbReference type="GO" id="GO:0004109">
    <property type="term" value="F:coproporphyrinogen oxidase activity"/>
    <property type="evidence" value="ECO:0007669"/>
    <property type="project" value="UniProtKB-EC"/>
</dbReference>
<reference evidence="8" key="1">
    <citation type="submission" date="2014-08" db="EMBL/GenBank/DDBJ databases">
        <authorList>
            <person name="Sharma Rahul"/>
            <person name="Thines Marco"/>
        </authorList>
    </citation>
    <scope>NUCLEOTIDE SEQUENCE</scope>
</reference>
<evidence type="ECO:0000256" key="5">
    <source>
        <dbReference type="ARBA" id="ARBA00023002"/>
    </source>
</evidence>
<comment type="subunit">
    <text evidence="3">Homodimer.</text>
</comment>
<dbReference type="NCBIfam" id="NF003727">
    <property type="entry name" value="PRK05330.1"/>
    <property type="match status" value="1"/>
</dbReference>
<dbReference type="Gene3D" id="3.40.1500.10">
    <property type="entry name" value="Coproporphyrinogen III oxidase, aerobic"/>
    <property type="match status" value="1"/>
</dbReference>
<evidence type="ECO:0000256" key="1">
    <source>
        <dbReference type="ARBA" id="ARBA00005168"/>
    </source>
</evidence>
<proteinExistence type="inferred from homology"/>
<comment type="pathway">
    <text evidence="1">Porphyrin-containing compound metabolism; protoporphyrin-IX biosynthesis; protoporphyrinogen-IX from coproporphyrinogen-III (O2 route): step 1/1.</text>
</comment>
<dbReference type="SUPFAM" id="SSF102886">
    <property type="entry name" value="Coproporphyrinogen III oxidase"/>
    <property type="match status" value="1"/>
</dbReference>
<dbReference type="PRINTS" id="PR00073">
    <property type="entry name" value="COPRGNOXDASE"/>
</dbReference>
<dbReference type="PANTHER" id="PTHR10755">
    <property type="entry name" value="COPROPORPHYRINOGEN III OXIDASE, MITOCHONDRIAL"/>
    <property type="match status" value="1"/>
</dbReference>
<dbReference type="PROSITE" id="PS01021">
    <property type="entry name" value="COPROGEN_OXIDASE"/>
    <property type="match status" value="1"/>
</dbReference>
<evidence type="ECO:0000256" key="6">
    <source>
        <dbReference type="ARBA" id="ARBA00023244"/>
    </source>
</evidence>
<dbReference type="GO" id="GO:0005737">
    <property type="term" value="C:cytoplasm"/>
    <property type="evidence" value="ECO:0007669"/>
    <property type="project" value="TreeGrafter"/>
</dbReference>
<dbReference type="PANTHER" id="PTHR10755:SF0">
    <property type="entry name" value="OXYGEN-DEPENDENT COPROPORPHYRINOGEN-III OXIDASE, MITOCHONDRIAL"/>
    <property type="match status" value="1"/>
</dbReference>
<dbReference type="AlphaFoldDB" id="A0A0F7SW30"/>
<feature type="compositionally biased region" description="Polar residues" evidence="7">
    <location>
        <begin position="34"/>
        <end position="51"/>
    </location>
</feature>
<evidence type="ECO:0000313" key="8">
    <source>
        <dbReference type="EMBL" id="CED84228.1"/>
    </source>
</evidence>
<comment type="similarity">
    <text evidence="2">Belongs to the aerobic coproporphyrinogen-III oxidase family.</text>
</comment>
<organism evidence="8">
    <name type="scientific">Phaffia rhodozyma</name>
    <name type="common">Yeast</name>
    <name type="synonym">Xanthophyllomyces dendrorhous</name>
    <dbReference type="NCBI Taxonomy" id="264483"/>
    <lineage>
        <taxon>Eukaryota</taxon>
        <taxon>Fungi</taxon>
        <taxon>Dikarya</taxon>
        <taxon>Basidiomycota</taxon>
        <taxon>Agaricomycotina</taxon>
        <taxon>Tremellomycetes</taxon>
        <taxon>Cystofilobasidiales</taxon>
        <taxon>Mrakiaceae</taxon>
        <taxon>Phaffia</taxon>
    </lineage>
</organism>
<accession>A0A0F7SW30</accession>
<dbReference type="InterPro" id="IPR036406">
    <property type="entry name" value="Coprogen_oxidase_aer_sf"/>
</dbReference>
<keyword evidence="5" id="KW-0560">Oxidoreductase</keyword>
<protein>
    <recommendedName>
        <fullName evidence="4">coproporphyrinogen oxidase</fullName>
        <ecNumber evidence="4">1.3.3.3</ecNumber>
    </recommendedName>
</protein>